<dbReference type="GO" id="GO:0000160">
    <property type="term" value="P:phosphorelay signal transduction system"/>
    <property type="evidence" value="ECO:0007669"/>
    <property type="project" value="InterPro"/>
</dbReference>
<dbReference type="Proteomes" id="UP000034034">
    <property type="component" value="Chromosome"/>
</dbReference>
<dbReference type="InterPro" id="IPR016032">
    <property type="entry name" value="Sig_transdc_resp-reg_C-effctor"/>
</dbReference>
<dbReference type="SUPFAM" id="SSF46894">
    <property type="entry name" value="C-terminal effector domain of the bipartite response regulators"/>
    <property type="match status" value="1"/>
</dbReference>
<dbReference type="Gene3D" id="3.40.50.2300">
    <property type="match status" value="1"/>
</dbReference>
<dbReference type="InterPro" id="IPR058245">
    <property type="entry name" value="NreC/VraR/RcsB-like_REC"/>
</dbReference>
<dbReference type="SUPFAM" id="SSF52172">
    <property type="entry name" value="CheY-like"/>
    <property type="match status" value="1"/>
</dbReference>
<feature type="domain" description="HTH luxR-type" evidence="6">
    <location>
        <begin position="138"/>
        <end position="203"/>
    </location>
</feature>
<organism evidence="8 9">
    <name type="scientific">Streptomyces xiamenensis</name>
    <dbReference type="NCBI Taxonomy" id="408015"/>
    <lineage>
        <taxon>Bacteria</taxon>
        <taxon>Bacillati</taxon>
        <taxon>Actinomycetota</taxon>
        <taxon>Actinomycetes</taxon>
        <taxon>Kitasatosporales</taxon>
        <taxon>Streptomycetaceae</taxon>
        <taxon>Streptomyces</taxon>
    </lineage>
</organism>
<evidence type="ECO:0000256" key="1">
    <source>
        <dbReference type="ARBA" id="ARBA00022553"/>
    </source>
</evidence>
<keyword evidence="9" id="KW-1185">Reference proteome</keyword>
<dbReference type="HOGENOM" id="CLU_000445_90_10_11"/>
<evidence type="ECO:0000256" key="5">
    <source>
        <dbReference type="PROSITE-ProRule" id="PRU00169"/>
    </source>
</evidence>
<dbReference type="KEGG" id="sxi:SXIM_33730"/>
<evidence type="ECO:0000313" key="8">
    <source>
        <dbReference type="EMBL" id="AKG44757.1"/>
    </source>
</evidence>
<keyword evidence="2" id="KW-0805">Transcription regulation</keyword>
<dbReference type="InterPro" id="IPR039420">
    <property type="entry name" value="WalR-like"/>
</dbReference>
<dbReference type="Pfam" id="PF00072">
    <property type="entry name" value="Response_reg"/>
    <property type="match status" value="1"/>
</dbReference>
<dbReference type="InterPro" id="IPR001789">
    <property type="entry name" value="Sig_transdc_resp-reg_receiver"/>
</dbReference>
<dbReference type="SMART" id="SM00448">
    <property type="entry name" value="REC"/>
    <property type="match status" value="1"/>
</dbReference>
<dbReference type="AlphaFoldDB" id="A0A0F7FXN7"/>
<dbReference type="PANTHER" id="PTHR43214:SF24">
    <property type="entry name" value="TRANSCRIPTIONAL REGULATORY PROTEIN NARL-RELATED"/>
    <property type="match status" value="1"/>
</dbReference>
<dbReference type="PRINTS" id="PR00038">
    <property type="entry name" value="HTHLUXR"/>
</dbReference>
<evidence type="ECO:0000313" key="9">
    <source>
        <dbReference type="Proteomes" id="UP000034034"/>
    </source>
</evidence>
<feature type="modified residue" description="4-aspartylphosphate" evidence="5">
    <location>
        <position position="54"/>
    </location>
</feature>
<dbReference type="PATRIC" id="fig|408015.6.peg.3414"/>
<evidence type="ECO:0000256" key="4">
    <source>
        <dbReference type="ARBA" id="ARBA00023163"/>
    </source>
</evidence>
<dbReference type="RefSeq" id="WP_030729010.1">
    <property type="nucleotide sequence ID" value="NZ_CP009922.3"/>
</dbReference>
<dbReference type="PROSITE" id="PS50110">
    <property type="entry name" value="RESPONSE_REGULATORY"/>
    <property type="match status" value="1"/>
</dbReference>
<dbReference type="STRING" id="408015.SXIM_33730"/>
<evidence type="ECO:0000256" key="2">
    <source>
        <dbReference type="ARBA" id="ARBA00023015"/>
    </source>
</evidence>
<dbReference type="GO" id="GO:0003677">
    <property type="term" value="F:DNA binding"/>
    <property type="evidence" value="ECO:0007669"/>
    <property type="project" value="UniProtKB-KW"/>
</dbReference>
<proteinExistence type="predicted"/>
<keyword evidence="3" id="KW-0238">DNA-binding</keyword>
<reference evidence="8" key="1">
    <citation type="submission" date="2019-08" db="EMBL/GenBank/DDBJ databases">
        <title>Complete genome sequence of a mangrove-derived Streptomyces xiamenensis.</title>
        <authorList>
            <person name="Xu J."/>
        </authorList>
    </citation>
    <scope>NUCLEOTIDE SEQUENCE</scope>
    <source>
        <strain evidence="8">318</strain>
    </source>
</reference>
<sequence length="206" mass="22031">MIRLVVVDDHPIVRGGLRDTFADAEDIVVVGEAGDGAEGVERARALAADVVLMDLRMPGMDGVAATAALRDRAPGARVLILTTFDSESDVLPAIEAGATGYLLKDALPDELMRAVRAAARGEPVLAPSVMQHLMGQVRRPGAGTLTDREREVLQLVANGRSNREAAAALFIGEASIKTHLQHIYDKFGVRDRASAVAEGYRRRLLT</sequence>
<keyword evidence="1 5" id="KW-0597">Phosphoprotein</keyword>
<protein>
    <submittedName>
        <fullName evidence="8">Two component transcriptional regulator, LuxR family</fullName>
    </submittedName>
</protein>
<dbReference type="PROSITE" id="PS50043">
    <property type="entry name" value="HTH_LUXR_2"/>
    <property type="match status" value="1"/>
</dbReference>
<evidence type="ECO:0000256" key="3">
    <source>
        <dbReference type="ARBA" id="ARBA00023125"/>
    </source>
</evidence>
<evidence type="ECO:0000259" key="6">
    <source>
        <dbReference type="PROSITE" id="PS50043"/>
    </source>
</evidence>
<dbReference type="Pfam" id="PF00196">
    <property type="entry name" value="GerE"/>
    <property type="match status" value="1"/>
</dbReference>
<dbReference type="SMART" id="SM00421">
    <property type="entry name" value="HTH_LUXR"/>
    <property type="match status" value="1"/>
</dbReference>
<keyword evidence="4" id="KW-0804">Transcription</keyword>
<accession>A0A0F7FXN7</accession>
<dbReference type="PANTHER" id="PTHR43214">
    <property type="entry name" value="TWO-COMPONENT RESPONSE REGULATOR"/>
    <property type="match status" value="1"/>
</dbReference>
<dbReference type="GO" id="GO:0006355">
    <property type="term" value="P:regulation of DNA-templated transcription"/>
    <property type="evidence" value="ECO:0007669"/>
    <property type="project" value="InterPro"/>
</dbReference>
<dbReference type="CDD" id="cd17535">
    <property type="entry name" value="REC_NarL-like"/>
    <property type="match status" value="1"/>
</dbReference>
<gene>
    <name evidence="8" type="ORF">SXIM_33730</name>
</gene>
<dbReference type="CDD" id="cd06170">
    <property type="entry name" value="LuxR_C_like"/>
    <property type="match status" value="1"/>
</dbReference>
<feature type="domain" description="Response regulatory" evidence="7">
    <location>
        <begin position="3"/>
        <end position="119"/>
    </location>
</feature>
<dbReference type="EMBL" id="CP009922">
    <property type="protein sequence ID" value="AKG44757.1"/>
    <property type="molecule type" value="Genomic_DNA"/>
</dbReference>
<dbReference type="InterPro" id="IPR000792">
    <property type="entry name" value="Tscrpt_reg_LuxR_C"/>
</dbReference>
<dbReference type="InterPro" id="IPR011006">
    <property type="entry name" value="CheY-like_superfamily"/>
</dbReference>
<name>A0A0F7FXN7_9ACTN</name>
<evidence type="ECO:0000259" key="7">
    <source>
        <dbReference type="PROSITE" id="PS50110"/>
    </source>
</evidence>